<keyword evidence="4 9" id="KW-0853">WD repeat</keyword>
<dbReference type="GO" id="GO:0006364">
    <property type="term" value="P:rRNA processing"/>
    <property type="evidence" value="ECO:0007669"/>
    <property type="project" value="UniProtKB-KW"/>
</dbReference>
<keyword evidence="2" id="KW-0698">rRNA processing</keyword>
<dbReference type="SMART" id="SM00320">
    <property type="entry name" value="WD40"/>
    <property type="match status" value="6"/>
</dbReference>
<dbReference type="InterPro" id="IPR015943">
    <property type="entry name" value="WD40/YVTN_repeat-like_dom_sf"/>
</dbReference>
<keyword evidence="5" id="KW-0677">Repeat</keyword>
<evidence type="ECO:0000256" key="6">
    <source>
        <dbReference type="ARBA" id="ARBA00023242"/>
    </source>
</evidence>
<evidence type="ECO:0000256" key="4">
    <source>
        <dbReference type="ARBA" id="ARBA00022574"/>
    </source>
</evidence>
<protein>
    <recommendedName>
        <fullName evidence="8">U3 small nucleolar RNA-associated protein 18 homolog</fullName>
    </recommendedName>
</protein>
<evidence type="ECO:0000256" key="2">
    <source>
        <dbReference type="ARBA" id="ARBA00022552"/>
    </source>
</evidence>
<evidence type="ECO:0000313" key="11">
    <source>
        <dbReference type="EMBL" id="KAI9255595.1"/>
    </source>
</evidence>
<evidence type="ECO:0000256" key="9">
    <source>
        <dbReference type="PROSITE-ProRule" id="PRU00221"/>
    </source>
</evidence>
<dbReference type="SUPFAM" id="SSF50978">
    <property type="entry name" value="WD40 repeat-like"/>
    <property type="match status" value="1"/>
</dbReference>
<comment type="caution">
    <text evidence="11">The sequence shown here is derived from an EMBL/GenBank/DDBJ whole genome shotgun (WGS) entry which is preliminary data.</text>
</comment>
<dbReference type="EMBL" id="JAIXMP010000022">
    <property type="protein sequence ID" value="KAI9255595.1"/>
    <property type="molecule type" value="Genomic_DNA"/>
</dbReference>
<feature type="region of interest" description="Disordered" evidence="10">
    <location>
        <begin position="201"/>
        <end position="225"/>
    </location>
</feature>
<dbReference type="PANTHER" id="PTHR18359">
    <property type="entry name" value="WD-REPEAT PROTEIN-RELATED"/>
    <property type="match status" value="1"/>
</dbReference>
<dbReference type="GO" id="GO:0034388">
    <property type="term" value="C:Pwp2p-containing subcomplex of 90S preribosome"/>
    <property type="evidence" value="ECO:0007669"/>
    <property type="project" value="TreeGrafter"/>
</dbReference>
<feature type="repeat" description="WD" evidence="9">
    <location>
        <begin position="400"/>
        <end position="434"/>
    </location>
</feature>
<dbReference type="FunFam" id="2.130.10.10:FF:000121">
    <property type="entry name" value="U3 small nucleolar RNA-associated protein 18 homolog"/>
    <property type="match status" value="1"/>
</dbReference>
<evidence type="ECO:0000256" key="7">
    <source>
        <dbReference type="ARBA" id="ARBA00025767"/>
    </source>
</evidence>
<reference evidence="11" key="1">
    <citation type="journal article" date="2022" name="IScience">
        <title>Evolution of zygomycete secretomes and the origins of terrestrial fungal ecologies.</title>
        <authorList>
            <person name="Chang Y."/>
            <person name="Wang Y."/>
            <person name="Mondo S."/>
            <person name="Ahrendt S."/>
            <person name="Andreopoulos W."/>
            <person name="Barry K."/>
            <person name="Beard J."/>
            <person name="Benny G.L."/>
            <person name="Blankenship S."/>
            <person name="Bonito G."/>
            <person name="Cuomo C."/>
            <person name="Desiro A."/>
            <person name="Gervers K.A."/>
            <person name="Hundley H."/>
            <person name="Kuo A."/>
            <person name="LaButti K."/>
            <person name="Lang B.F."/>
            <person name="Lipzen A."/>
            <person name="O'Donnell K."/>
            <person name="Pangilinan J."/>
            <person name="Reynolds N."/>
            <person name="Sandor L."/>
            <person name="Smith M.E."/>
            <person name="Tsang A."/>
            <person name="Grigoriev I.V."/>
            <person name="Stajich J.E."/>
            <person name="Spatafora J.W."/>
        </authorList>
    </citation>
    <scope>NUCLEOTIDE SEQUENCE</scope>
    <source>
        <strain evidence="11">RSA 2281</strain>
    </source>
</reference>
<dbReference type="PANTHER" id="PTHR18359:SF0">
    <property type="entry name" value="U3 SMALL NUCLEOLAR RNA-ASSOCIATED PROTEIN 18 HOMOLOG"/>
    <property type="match status" value="1"/>
</dbReference>
<sequence>MDTTTSTRKKIKISKDDASDIVPTDRNTDEKDLEEFLFGNADDEIWEHAGHELSDQESNEEQNHEEEKAEEEEAFFFDSGPGFVMDSDSKPVAEDESMEEPTMENGNQLESIDEIDYEEEDDEGEDESEPEEDKNYGYKQKPAWEDEDDARLMVSLLSADRLKKLRKEEDEDIVNGLEYEKRLRTQHAKIYPRPDWATLPSELKRKRDDGSDNEQYEDDDQLDDEERLDLLKSTYGILQLRRENRTLPSNFLDIKRYKNANQMSPSESSISTVEFHPNAQVMMAASMDKTVRLFQVDGRVNPKIQSVRFQDLRPTCAAFHPSGDQIIVSGKREFYYIYDVQSGSIDRCPRIWGRQERSLEKFSISPCGRYIAFKGDDGHIILVSALTKQWIGDLKMNQSVRSFDWSSDGKYLYSIGSDAEVYQWDVGERECVKRWRDDGGVDCTAIGVSPNDKYYATGSTLGVVNLYDQQVLEPNNTTPKPYKTLGNLTTSIGQIKFNHDSQLMAYSSSEVKNQLRIVHTATGTIFNNWPTERTPLHKVSALNFSPNSDYLAIGDMRGRVLLYGLNHYVL</sequence>
<feature type="compositionally biased region" description="Acidic residues" evidence="10">
    <location>
        <begin position="111"/>
        <end position="132"/>
    </location>
</feature>
<keyword evidence="3" id="KW-0597">Phosphoprotein</keyword>
<feature type="compositionally biased region" description="Acidic residues" evidence="10">
    <location>
        <begin position="31"/>
        <end position="45"/>
    </location>
</feature>
<dbReference type="Pfam" id="PF00400">
    <property type="entry name" value="WD40"/>
    <property type="match status" value="1"/>
</dbReference>
<evidence type="ECO:0000256" key="8">
    <source>
        <dbReference type="ARBA" id="ARBA00074442"/>
    </source>
</evidence>
<dbReference type="InterPro" id="IPR001680">
    <property type="entry name" value="WD40_rpt"/>
</dbReference>
<comment type="subcellular location">
    <subcellularLocation>
        <location evidence="1">Nucleus</location>
        <location evidence="1">Nucleolus</location>
    </subcellularLocation>
</comment>
<proteinExistence type="inferred from homology"/>
<dbReference type="AlphaFoldDB" id="A0AAD5K4S5"/>
<dbReference type="InterPro" id="IPR036322">
    <property type="entry name" value="WD40_repeat_dom_sf"/>
</dbReference>
<evidence type="ECO:0000256" key="3">
    <source>
        <dbReference type="ARBA" id="ARBA00022553"/>
    </source>
</evidence>
<evidence type="ECO:0000256" key="5">
    <source>
        <dbReference type="ARBA" id="ARBA00022737"/>
    </source>
</evidence>
<dbReference type="Pfam" id="PF02239">
    <property type="entry name" value="Cytochrom_D1"/>
    <property type="match status" value="1"/>
</dbReference>
<accession>A0AAD5K4S5</accession>
<evidence type="ECO:0000256" key="10">
    <source>
        <dbReference type="SAM" id="MobiDB-lite"/>
    </source>
</evidence>
<organism evidence="11 12">
    <name type="scientific">Phascolomyces articulosus</name>
    <dbReference type="NCBI Taxonomy" id="60185"/>
    <lineage>
        <taxon>Eukaryota</taxon>
        <taxon>Fungi</taxon>
        <taxon>Fungi incertae sedis</taxon>
        <taxon>Mucoromycota</taxon>
        <taxon>Mucoromycotina</taxon>
        <taxon>Mucoromycetes</taxon>
        <taxon>Mucorales</taxon>
        <taxon>Lichtheimiaceae</taxon>
        <taxon>Phascolomyces</taxon>
    </lineage>
</organism>
<feature type="repeat" description="WD" evidence="9">
    <location>
        <begin position="263"/>
        <end position="297"/>
    </location>
</feature>
<feature type="compositionally biased region" description="Acidic residues" evidence="10">
    <location>
        <begin position="211"/>
        <end position="225"/>
    </location>
</feature>
<reference evidence="11" key="2">
    <citation type="submission" date="2023-02" db="EMBL/GenBank/DDBJ databases">
        <authorList>
            <consortium name="DOE Joint Genome Institute"/>
            <person name="Mondo S.J."/>
            <person name="Chang Y."/>
            <person name="Wang Y."/>
            <person name="Ahrendt S."/>
            <person name="Andreopoulos W."/>
            <person name="Barry K."/>
            <person name="Beard J."/>
            <person name="Benny G.L."/>
            <person name="Blankenship S."/>
            <person name="Bonito G."/>
            <person name="Cuomo C."/>
            <person name="Desiro A."/>
            <person name="Gervers K.A."/>
            <person name="Hundley H."/>
            <person name="Kuo A."/>
            <person name="LaButti K."/>
            <person name="Lang B.F."/>
            <person name="Lipzen A."/>
            <person name="O'Donnell K."/>
            <person name="Pangilinan J."/>
            <person name="Reynolds N."/>
            <person name="Sandor L."/>
            <person name="Smith M.W."/>
            <person name="Tsang A."/>
            <person name="Grigoriev I.V."/>
            <person name="Stajich J.E."/>
            <person name="Spatafora J.W."/>
        </authorList>
    </citation>
    <scope>NUCLEOTIDE SEQUENCE</scope>
    <source>
        <strain evidence="11">RSA 2281</strain>
    </source>
</reference>
<evidence type="ECO:0000256" key="1">
    <source>
        <dbReference type="ARBA" id="ARBA00004604"/>
    </source>
</evidence>
<feature type="region of interest" description="Disordered" evidence="10">
    <location>
        <begin position="1"/>
        <end position="142"/>
    </location>
</feature>
<gene>
    <name evidence="11" type="ORF">BDA99DRAFT_517160</name>
</gene>
<evidence type="ECO:0000313" key="12">
    <source>
        <dbReference type="Proteomes" id="UP001209540"/>
    </source>
</evidence>
<name>A0AAD5K4S5_9FUNG</name>
<dbReference type="Gene3D" id="2.130.10.10">
    <property type="entry name" value="YVTN repeat-like/Quinoprotein amine dehydrogenase"/>
    <property type="match status" value="1"/>
</dbReference>
<dbReference type="InterPro" id="IPR045161">
    <property type="entry name" value="Utp18"/>
</dbReference>
<dbReference type="PROSITE" id="PS50082">
    <property type="entry name" value="WD_REPEATS_2"/>
    <property type="match status" value="2"/>
</dbReference>
<keyword evidence="6" id="KW-0539">Nucleus</keyword>
<keyword evidence="12" id="KW-1185">Reference proteome</keyword>
<comment type="similarity">
    <text evidence="7">Belongs to the WD repeat UTP18 family.</text>
</comment>
<dbReference type="GO" id="GO:0032040">
    <property type="term" value="C:small-subunit processome"/>
    <property type="evidence" value="ECO:0007669"/>
    <property type="project" value="TreeGrafter"/>
</dbReference>
<dbReference type="Proteomes" id="UP001209540">
    <property type="component" value="Unassembled WGS sequence"/>
</dbReference>